<evidence type="ECO:0000313" key="2">
    <source>
        <dbReference type="Proteomes" id="UP001418222"/>
    </source>
</evidence>
<keyword evidence="2" id="KW-1185">Reference proteome</keyword>
<organism evidence="1 2">
    <name type="scientific">Platanthera zijinensis</name>
    <dbReference type="NCBI Taxonomy" id="2320716"/>
    <lineage>
        <taxon>Eukaryota</taxon>
        <taxon>Viridiplantae</taxon>
        <taxon>Streptophyta</taxon>
        <taxon>Embryophyta</taxon>
        <taxon>Tracheophyta</taxon>
        <taxon>Spermatophyta</taxon>
        <taxon>Magnoliopsida</taxon>
        <taxon>Liliopsida</taxon>
        <taxon>Asparagales</taxon>
        <taxon>Orchidaceae</taxon>
        <taxon>Orchidoideae</taxon>
        <taxon>Orchideae</taxon>
        <taxon>Orchidinae</taxon>
        <taxon>Platanthera</taxon>
    </lineage>
</organism>
<dbReference type="Gene3D" id="3.40.50.1820">
    <property type="entry name" value="alpha/beta hydrolase"/>
    <property type="match status" value="1"/>
</dbReference>
<dbReference type="InterPro" id="IPR008547">
    <property type="entry name" value="DUF829_TMEM53"/>
</dbReference>
<dbReference type="PANTHER" id="PTHR12265">
    <property type="entry name" value="TRANSMEMBRANE PROTEIN 53"/>
    <property type="match status" value="1"/>
</dbReference>
<comment type="caution">
    <text evidence="1">The sequence shown here is derived from an EMBL/GenBank/DDBJ whole genome shotgun (WGS) entry which is preliminary data.</text>
</comment>
<proteinExistence type="predicted"/>
<dbReference type="EMBL" id="JBBWWQ010000008">
    <property type="protein sequence ID" value="KAK8940837.1"/>
    <property type="molecule type" value="Genomic_DNA"/>
</dbReference>
<accession>A0AAP0BIS0</accession>
<sequence length="395" mass="44354">MWGKFYWGTKGEDRRKAEGIVVLFAWLSSQEKHLKPYVDLYWSLGWGCLICHVDFLTLFFPDKAATIARGILDELIKEVKNRPLPIVLAAFSGGSKGCLYKLLQLVDGKCEGQILQDEYGLVKLCLSGQMYDSSPVDFTSDLGTRFVLQPSVLGLSRPPRLVAWMGKAFSSSLDALFINKFETERAEYWQTLYSFASMGPFLIFCSEDDELAPYKIVCGFAQHLRELGGDVNLMVWSSSPHVAHYRYHKAEYKAAVAEFITKASLKYSRTQQLRRACCVPESASNLHDSTGIFNNSPRISAMGSSEDFFLQTSMEYDGTMDPGSLIDEHNKGQILQLPSNIKPQGVLSQVLGNICVPKNIEDWDIKPTTSSGTSHNFSSSNITFRDNKFIKHSRL</sequence>
<dbReference type="InterPro" id="IPR029058">
    <property type="entry name" value="AB_hydrolase_fold"/>
</dbReference>
<name>A0AAP0BIS0_9ASPA</name>
<dbReference type="PANTHER" id="PTHR12265:SF0">
    <property type="entry name" value="EXPRESSED PROTEIN"/>
    <property type="match status" value="1"/>
</dbReference>
<dbReference type="AlphaFoldDB" id="A0AAP0BIS0"/>
<dbReference type="Proteomes" id="UP001418222">
    <property type="component" value="Unassembled WGS sequence"/>
</dbReference>
<evidence type="ECO:0008006" key="3">
    <source>
        <dbReference type="Google" id="ProtNLM"/>
    </source>
</evidence>
<dbReference type="Pfam" id="PF05705">
    <property type="entry name" value="DUF829"/>
    <property type="match status" value="2"/>
</dbReference>
<dbReference type="SUPFAM" id="SSF53474">
    <property type="entry name" value="alpha/beta-Hydrolases"/>
    <property type="match status" value="1"/>
</dbReference>
<reference evidence="1 2" key="1">
    <citation type="journal article" date="2022" name="Nat. Plants">
        <title>Genomes of leafy and leafless Platanthera orchids illuminate the evolution of mycoheterotrophy.</title>
        <authorList>
            <person name="Li M.H."/>
            <person name="Liu K.W."/>
            <person name="Li Z."/>
            <person name="Lu H.C."/>
            <person name="Ye Q.L."/>
            <person name="Zhang D."/>
            <person name="Wang J.Y."/>
            <person name="Li Y.F."/>
            <person name="Zhong Z.M."/>
            <person name="Liu X."/>
            <person name="Yu X."/>
            <person name="Liu D.K."/>
            <person name="Tu X.D."/>
            <person name="Liu B."/>
            <person name="Hao Y."/>
            <person name="Liao X.Y."/>
            <person name="Jiang Y.T."/>
            <person name="Sun W.H."/>
            <person name="Chen J."/>
            <person name="Chen Y.Q."/>
            <person name="Ai Y."/>
            <person name="Zhai J.W."/>
            <person name="Wu S.S."/>
            <person name="Zhou Z."/>
            <person name="Hsiao Y.Y."/>
            <person name="Wu W.L."/>
            <person name="Chen Y.Y."/>
            <person name="Lin Y.F."/>
            <person name="Hsu J.L."/>
            <person name="Li C.Y."/>
            <person name="Wang Z.W."/>
            <person name="Zhao X."/>
            <person name="Zhong W.Y."/>
            <person name="Ma X.K."/>
            <person name="Ma L."/>
            <person name="Huang J."/>
            <person name="Chen G.Z."/>
            <person name="Huang M.Z."/>
            <person name="Huang L."/>
            <person name="Peng D.H."/>
            <person name="Luo Y.B."/>
            <person name="Zou S.Q."/>
            <person name="Chen S.P."/>
            <person name="Lan S."/>
            <person name="Tsai W.C."/>
            <person name="Van de Peer Y."/>
            <person name="Liu Z.J."/>
        </authorList>
    </citation>
    <scope>NUCLEOTIDE SEQUENCE [LARGE SCALE GENOMIC DNA]</scope>
    <source>
        <strain evidence="1">Lor287</strain>
    </source>
</reference>
<evidence type="ECO:0000313" key="1">
    <source>
        <dbReference type="EMBL" id="KAK8940837.1"/>
    </source>
</evidence>
<protein>
    <recommendedName>
        <fullName evidence="3">DUF829 domain-containing protein</fullName>
    </recommendedName>
</protein>
<gene>
    <name evidence="1" type="ORF">KSP39_PZI009982</name>
</gene>